<dbReference type="Gene3D" id="3.40.50.300">
    <property type="entry name" value="P-loop containing nucleotide triphosphate hydrolases"/>
    <property type="match status" value="1"/>
</dbReference>
<reference evidence="3" key="1">
    <citation type="submission" date="2019-03" db="EMBL/GenBank/DDBJ databases">
        <authorList>
            <consortium name="Pathogen Informatics"/>
        </authorList>
    </citation>
    <scope>NUCLEOTIDE SEQUENCE</scope>
    <source>
        <strain evidence="3">5012STDY7626447</strain>
    </source>
</reference>
<dbReference type="InterPro" id="IPR027417">
    <property type="entry name" value="P-loop_NTPase"/>
</dbReference>
<dbReference type="EMBL" id="VSSY01000118">
    <property type="protein sequence ID" value="TYL69810.1"/>
    <property type="molecule type" value="Genomic_DNA"/>
</dbReference>
<sequence length="550" mass="62764">MSLEFIKEQLSDFISSTEPEVMAIQGEWGIGKTYTWNTFLKDNKDKVAFNRYSYVSLFGINSLDSLKYSIFENAITKEYIGNKPDLETATTNASGLFESFSRKAAGLLKEAPVVKNFSTTLEAMSFLTVSKMIVVIDDLERRGKNLDVKDVLGLVSLLKEQKDCKVVLLLNNGTASMEDYSTYKEKVIDRDITYNPTPEECADIAYKGDFHVYNLLSKYSISLGIKNIRILKKIERFFVSLTPNIIGDVETISNEVAHSLTLYCWSHYGFSPEGDVPSLEYIRGVRNIYTYNDKEEGHEKVWLNTLLKYGYRKTNDLDEVLIDMVRYGYLDKSSFQRQISLRNEEITRDNKRGSLSEAWQFFHNSFDDNQNQVVDKLYQAVVDGMKYVTPSDLDNVVGLYRDFGENAKASELIEQFINYGNDALKEYVQSIYVNVHPVRDAELLSKIQAYSNIINIDGSIYDVLKKLSGQNGWSDRHEEILDAASVDDYYQLFKNVILDGGDSIIATALKFGNYSNGSDRMNRIGKKARDALIRIGDESAINKIRVRRFL</sequence>
<dbReference type="AlphaFoldDB" id="A0A486PQF0"/>
<feature type="domain" description="KAP NTPase" evidence="1">
    <location>
        <begin position="8"/>
        <end position="172"/>
    </location>
</feature>
<proteinExistence type="predicted"/>
<dbReference type="SUPFAM" id="SSF52540">
    <property type="entry name" value="P-loop containing nucleoside triphosphate hydrolases"/>
    <property type="match status" value="1"/>
</dbReference>
<dbReference type="InterPro" id="IPR011646">
    <property type="entry name" value="KAP_P-loop"/>
</dbReference>
<protein>
    <submittedName>
        <fullName evidence="3">KAP family P-loop domain</fullName>
    </submittedName>
    <submittedName>
        <fullName evidence="2">NTPase</fullName>
    </submittedName>
</protein>
<evidence type="ECO:0000313" key="3">
    <source>
        <dbReference type="EMBL" id="VGL77806.1"/>
    </source>
</evidence>
<accession>A0A486PQF0</accession>
<dbReference type="KEGG" id="kpb:FH42_25525"/>
<dbReference type="Pfam" id="PF07693">
    <property type="entry name" value="KAP_NTPase"/>
    <property type="match status" value="1"/>
</dbReference>
<name>A0A486PQF0_KLEPN</name>
<dbReference type="RefSeq" id="WP_038431152.1">
    <property type="nucleotide sequence ID" value="NZ_BTWF01000015.1"/>
</dbReference>
<dbReference type="Proteomes" id="UP000322977">
    <property type="component" value="Unassembled WGS sequence"/>
</dbReference>
<dbReference type="EMBL" id="CAAHCQ010000008">
    <property type="protein sequence ID" value="VGL77806.1"/>
    <property type="molecule type" value="Genomic_DNA"/>
</dbReference>
<gene>
    <name evidence="2" type="ORF">FXN67_30835</name>
    <name evidence="3" type="ORF">SAMEA4873649_03828</name>
</gene>
<evidence type="ECO:0000259" key="1">
    <source>
        <dbReference type="Pfam" id="PF07693"/>
    </source>
</evidence>
<organism evidence="3">
    <name type="scientific">Klebsiella pneumoniae</name>
    <dbReference type="NCBI Taxonomy" id="573"/>
    <lineage>
        <taxon>Bacteria</taxon>
        <taxon>Pseudomonadati</taxon>
        <taxon>Pseudomonadota</taxon>
        <taxon>Gammaproteobacteria</taxon>
        <taxon>Enterobacterales</taxon>
        <taxon>Enterobacteriaceae</taxon>
        <taxon>Klebsiella/Raoultella group</taxon>
        <taxon>Klebsiella</taxon>
        <taxon>Klebsiella pneumoniae complex</taxon>
    </lineage>
</organism>
<evidence type="ECO:0000313" key="4">
    <source>
        <dbReference type="Proteomes" id="UP000322977"/>
    </source>
</evidence>
<evidence type="ECO:0000313" key="2">
    <source>
        <dbReference type="EMBL" id="TYL69810.1"/>
    </source>
</evidence>
<reference evidence="2 4" key="2">
    <citation type="submission" date="2019-08" db="EMBL/GenBank/DDBJ databases">
        <title>Phenotypic and genetic characterization of extended-spectrum b-lactamase-producing hypermucoviscous Klebsiella pneumoniae from Chile.</title>
        <authorList>
            <person name="Morales-Leon F."/>
            <person name="Caro C."/>
            <person name="Opazo-Capurro A."/>
            <person name="Lincopan N."/>
            <person name="Dominguez-Yevenes M."/>
            <person name="Lima C."/>
            <person name="Bello-Toledo H."/>
            <person name="Gonzalez-Rocha G."/>
        </authorList>
    </citation>
    <scope>NUCLEOTIDE SEQUENCE [LARGE SCALE GENOMIC DNA]</scope>
    <source>
        <strain evidence="2 4">UCO-494</strain>
    </source>
</reference>